<reference evidence="1 2" key="1">
    <citation type="submission" date="2017-04" db="EMBL/GenBank/DDBJ databases">
        <title>Complete genome sequence and characterization of temperature-dependent bacteriophage phiA8-29 infecting Aeromonas.</title>
        <authorList>
            <person name="He Y."/>
            <person name="Yang H."/>
        </authorList>
    </citation>
    <scope>NUCLEOTIDE SEQUENCE [LARGE SCALE GENOMIC DNA]</scope>
</reference>
<keyword evidence="2" id="KW-1185">Reference proteome</keyword>
<protein>
    <submittedName>
        <fullName evidence="1">Uncharacterized protein</fullName>
    </submittedName>
</protein>
<accession>A0A1W6DYA5</accession>
<organism evidence="1 2">
    <name type="scientific">Aeromonas phage phiA8-29</name>
    <dbReference type="NCBI Taxonomy" id="1978922"/>
    <lineage>
        <taxon>Viruses</taxon>
        <taxon>Duplodnaviria</taxon>
        <taxon>Heunggongvirae</taxon>
        <taxon>Uroviricota</taxon>
        <taxon>Caudoviricetes</taxon>
        <taxon>Pantevenvirales</taxon>
        <taxon>Ackermannviridae</taxon>
        <taxon>Tedavirus</taxon>
        <taxon>Tedavirus A829</taxon>
    </lineage>
</organism>
<gene>
    <name evidence="1" type="ORF">phiA829_103</name>
</gene>
<evidence type="ECO:0000313" key="1">
    <source>
        <dbReference type="EMBL" id="ARK07923.1"/>
    </source>
</evidence>
<evidence type="ECO:0000313" key="2">
    <source>
        <dbReference type="Proteomes" id="UP000221506"/>
    </source>
</evidence>
<proteinExistence type="predicted"/>
<dbReference type="Proteomes" id="UP000221506">
    <property type="component" value="Segment"/>
</dbReference>
<dbReference type="EMBL" id="KY914485">
    <property type="protein sequence ID" value="ARK07923.1"/>
    <property type="molecule type" value="Genomic_DNA"/>
</dbReference>
<sequence>MVSGDGYISVYGVSESEFKSLLETWCTYLDNTIQTKTEKVTKHVN</sequence>
<name>A0A1W6DYA5_9CAUD</name>